<name>A0A2A4G3S0_9FLAO</name>
<feature type="region of interest" description="Disordered" evidence="2">
    <location>
        <begin position="95"/>
        <end position="135"/>
    </location>
</feature>
<keyword evidence="4" id="KW-0378">Hydrolase</keyword>
<dbReference type="NCBIfam" id="NF006718">
    <property type="entry name" value="PRK09256.1"/>
    <property type="match status" value="1"/>
</dbReference>
<reference evidence="4 5" key="1">
    <citation type="submission" date="2017-04" db="EMBL/GenBank/DDBJ databases">
        <title>A new member of the family Flavobacteriaceae isolated from ascidians.</title>
        <authorList>
            <person name="Chen L."/>
        </authorList>
    </citation>
    <scope>NUCLEOTIDE SEQUENCE [LARGE SCALE GENOMIC DNA]</scope>
    <source>
        <strain evidence="4 5">HQA918</strain>
    </source>
</reference>
<feature type="compositionally biased region" description="Basic residues" evidence="2">
    <location>
        <begin position="98"/>
        <end position="135"/>
    </location>
</feature>
<dbReference type="PANTHER" id="PTHR47814">
    <property type="entry name" value="PEPTIDYL-TRNA HYDROLASE ARFB"/>
    <property type="match status" value="1"/>
</dbReference>
<keyword evidence="5" id="KW-1185">Reference proteome</keyword>
<sequence length="135" mass="15766">MDKSRIHSELRFKTSKSSGPGGQHVNKVSTRVSLEFEPTSSQGLSDLEKERLLLRWKNRIDKNGIFHLHCDETRSQHKNKDLVITRFFKVLEQGLSVPKKRKKTKPSRASKEKRKRDKQKASQKKLYRKKPNLDG</sequence>
<comment type="caution">
    <text evidence="4">The sequence shown here is derived from an EMBL/GenBank/DDBJ whole genome shotgun (WGS) entry which is preliminary data.</text>
</comment>
<dbReference type="EMBL" id="NBWU01000007">
    <property type="protein sequence ID" value="PCE63081.1"/>
    <property type="molecule type" value="Genomic_DNA"/>
</dbReference>
<dbReference type="Gene3D" id="3.30.160.20">
    <property type="match status" value="1"/>
</dbReference>
<dbReference type="GO" id="GO:0043022">
    <property type="term" value="F:ribosome binding"/>
    <property type="evidence" value="ECO:0007669"/>
    <property type="project" value="TreeGrafter"/>
</dbReference>
<proteinExistence type="inferred from homology"/>
<evidence type="ECO:0000259" key="3">
    <source>
        <dbReference type="Pfam" id="PF00472"/>
    </source>
</evidence>
<evidence type="ECO:0000313" key="5">
    <source>
        <dbReference type="Proteomes" id="UP000219559"/>
    </source>
</evidence>
<dbReference type="GO" id="GO:0004045">
    <property type="term" value="F:peptidyl-tRNA hydrolase activity"/>
    <property type="evidence" value="ECO:0007669"/>
    <property type="project" value="TreeGrafter"/>
</dbReference>
<dbReference type="RefSeq" id="WP_097441189.1">
    <property type="nucleotide sequence ID" value="NZ_KZ300477.1"/>
</dbReference>
<dbReference type="InterPro" id="IPR045853">
    <property type="entry name" value="Pep_chain_release_fac_I_sf"/>
</dbReference>
<feature type="domain" description="Prokaryotic-type class I peptide chain release factors" evidence="3">
    <location>
        <begin position="8"/>
        <end position="131"/>
    </location>
</feature>
<dbReference type="AlphaFoldDB" id="A0A2A4G3S0"/>
<dbReference type="GO" id="GO:0072344">
    <property type="term" value="P:rescue of stalled ribosome"/>
    <property type="evidence" value="ECO:0007669"/>
    <property type="project" value="TreeGrafter"/>
</dbReference>
<feature type="compositionally biased region" description="Basic and acidic residues" evidence="2">
    <location>
        <begin position="1"/>
        <end position="12"/>
    </location>
</feature>
<dbReference type="GO" id="GO:0003747">
    <property type="term" value="F:translation release factor activity"/>
    <property type="evidence" value="ECO:0007669"/>
    <property type="project" value="InterPro"/>
</dbReference>
<evidence type="ECO:0000313" key="4">
    <source>
        <dbReference type="EMBL" id="PCE63081.1"/>
    </source>
</evidence>
<feature type="region of interest" description="Disordered" evidence="2">
    <location>
        <begin position="1"/>
        <end position="26"/>
    </location>
</feature>
<accession>A0A2A4G3S0</accession>
<dbReference type="OrthoDB" id="9815709at2"/>
<evidence type="ECO:0000256" key="1">
    <source>
        <dbReference type="ARBA" id="ARBA00010835"/>
    </source>
</evidence>
<dbReference type="Proteomes" id="UP000219559">
    <property type="component" value="Unassembled WGS sequence"/>
</dbReference>
<dbReference type="Pfam" id="PF00472">
    <property type="entry name" value="RF-1"/>
    <property type="match status" value="1"/>
</dbReference>
<dbReference type="InterPro" id="IPR000352">
    <property type="entry name" value="Pep_chain_release_fac_I"/>
</dbReference>
<dbReference type="SUPFAM" id="SSF75620">
    <property type="entry name" value="Release factor"/>
    <property type="match status" value="1"/>
</dbReference>
<evidence type="ECO:0000256" key="2">
    <source>
        <dbReference type="SAM" id="MobiDB-lite"/>
    </source>
</evidence>
<protein>
    <submittedName>
        <fullName evidence="4">Aminoacyl-tRNA hydrolase</fullName>
    </submittedName>
</protein>
<comment type="similarity">
    <text evidence="1">Belongs to the prokaryotic/mitochondrial release factor family.</text>
</comment>
<organism evidence="4 5">
    <name type="scientific">Sediminicola luteus</name>
    <dbReference type="NCBI Taxonomy" id="319238"/>
    <lineage>
        <taxon>Bacteria</taxon>
        <taxon>Pseudomonadati</taxon>
        <taxon>Bacteroidota</taxon>
        <taxon>Flavobacteriia</taxon>
        <taxon>Flavobacteriales</taxon>
        <taxon>Flavobacteriaceae</taxon>
        <taxon>Sediminicola</taxon>
    </lineage>
</organism>
<gene>
    <name evidence="4" type="ORF">B7P33_17570</name>
</gene>
<dbReference type="PANTHER" id="PTHR47814:SF1">
    <property type="entry name" value="PEPTIDYL-TRNA HYDROLASE ARFB"/>
    <property type="match status" value="1"/>
</dbReference>